<dbReference type="SMART" id="SM00347">
    <property type="entry name" value="HTH_MARR"/>
    <property type="match status" value="1"/>
</dbReference>
<dbReference type="RefSeq" id="WP_344444466.1">
    <property type="nucleotide sequence ID" value="NZ_BAAALF010000115.1"/>
</dbReference>
<comment type="caution">
    <text evidence="3">The sequence shown here is derived from an EMBL/GenBank/DDBJ whole genome shotgun (WGS) entry which is preliminary data.</text>
</comment>
<reference evidence="3 4" key="1">
    <citation type="journal article" date="2019" name="Int. J. Syst. Evol. Microbiol.">
        <title>The Global Catalogue of Microorganisms (GCM) 10K type strain sequencing project: providing services to taxonomists for standard genome sequencing and annotation.</title>
        <authorList>
            <consortium name="The Broad Institute Genomics Platform"/>
            <consortium name="The Broad Institute Genome Sequencing Center for Infectious Disease"/>
            <person name="Wu L."/>
            <person name="Ma J."/>
        </authorList>
    </citation>
    <scope>NUCLEOTIDE SEQUENCE [LARGE SCALE GENOMIC DNA]</scope>
    <source>
        <strain evidence="3 4">JCM 13004</strain>
    </source>
</reference>
<proteinExistence type="predicted"/>
<dbReference type="InterPro" id="IPR036390">
    <property type="entry name" value="WH_DNA-bd_sf"/>
</dbReference>
<dbReference type="Pfam" id="PF01047">
    <property type="entry name" value="MarR"/>
    <property type="match status" value="1"/>
</dbReference>
<dbReference type="InterPro" id="IPR039422">
    <property type="entry name" value="MarR/SlyA-like"/>
</dbReference>
<dbReference type="Gene3D" id="1.10.10.10">
    <property type="entry name" value="Winged helix-like DNA-binding domain superfamily/Winged helix DNA-binding domain"/>
    <property type="match status" value="1"/>
</dbReference>
<protein>
    <submittedName>
        <fullName evidence="3">MarR family winged helix-turn-helix transcriptional regulator</fullName>
    </submittedName>
</protein>
<dbReference type="InterPro" id="IPR036388">
    <property type="entry name" value="WH-like_DNA-bd_sf"/>
</dbReference>
<organism evidence="3 4">
    <name type="scientific">Kitasatospora nipponensis</name>
    <dbReference type="NCBI Taxonomy" id="258049"/>
    <lineage>
        <taxon>Bacteria</taxon>
        <taxon>Bacillati</taxon>
        <taxon>Actinomycetota</taxon>
        <taxon>Actinomycetes</taxon>
        <taxon>Kitasatosporales</taxon>
        <taxon>Streptomycetaceae</taxon>
        <taxon>Kitasatospora</taxon>
    </lineage>
</organism>
<feature type="domain" description="HTH marR-type" evidence="2">
    <location>
        <begin position="30"/>
        <end position="176"/>
    </location>
</feature>
<evidence type="ECO:0000313" key="3">
    <source>
        <dbReference type="EMBL" id="GAA1255482.1"/>
    </source>
</evidence>
<evidence type="ECO:0000313" key="4">
    <source>
        <dbReference type="Proteomes" id="UP001500037"/>
    </source>
</evidence>
<accession>A0ABN1WMU5</accession>
<dbReference type="EMBL" id="BAAALF010000115">
    <property type="protein sequence ID" value="GAA1255482.1"/>
    <property type="molecule type" value="Genomic_DNA"/>
</dbReference>
<gene>
    <name evidence="3" type="ORF">GCM10009665_52520</name>
</gene>
<evidence type="ECO:0000256" key="1">
    <source>
        <dbReference type="SAM" id="MobiDB-lite"/>
    </source>
</evidence>
<name>A0ABN1WMU5_9ACTN</name>
<keyword evidence="4" id="KW-1185">Reference proteome</keyword>
<dbReference type="SUPFAM" id="SSF46785">
    <property type="entry name" value="Winged helix' DNA-binding domain"/>
    <property type="match status" value="1"/>
</dbReference>
<dbReference type="PANTHER" id="PTHR33164">
    <property type="entry name" value="TRANSCRIPTIONAL REGULATOR, MARR FAMILY"/>
    <property type="match status" value="1"/>
</dbReference>
<evidence type="ECO:0000259" key="2">
    <source>
        <dbReference type="PROSITE" id="PS50995"/>
    </source>
</evidence>
<dbReference type="Proteomes" id="UP001500037">
    <property type="component" value="Unassembled WGS sequence"/>
</dbReference>
<dbReference type="InterPro" id="IPR000835">
    <property type="entry name" value="HTH_MarR-typ"/>
</dbReference>
<sequence length="186" mass="18962">MQDPQATPRSAGPTPAPAPANAAQVVADQRIRAVGVLLNTSALVERVLGSAIQREAGISHSMFEVLLILAADAADAEAADPAAPAGTPMRRLSGGLVLTSGGATRLIDRMVEAGLVTRTPSESDRRVQLVRMTGLGESTLVTAAAAHIREADRLVGAALSPTEASGLTTALDRLGHQARAALPPLG</sequence>
<dbReference type="PANTHER" id="PTHR33164:SF43">
    <property type="entry name" value="HTH-TYPE TRANSCRIPTIONAL REPRESSOR YETL"/>
    <property type="match status" value="1"/>
</dbReference>
<feature type="region of interest" description="Disordered" evidence="1">
    <location>
        <begin position="1"/>
        <end position="20"/>
    </location>
</feature>
<dbReference type="PROSITE" id="PS50995">
    <property type="entry name" value="HTH_MARR_2"/>
    <property type="match status" value="1"/>
</dbReference>